<dbReference type="SUPFAM" id="SSF143602">
    <property type="entry name" value="STIV B116-like"/>
    <property type="match status" value="1"/>
</dbReference>
<dbReference type="Pfam" id="PF08960">
    <property type="entry name" value="STIV_B116-like"/>
    <property type="match status" value="1"/>
</dbReference>
<dbReference type="InterPro" id="IPR015055">
    <property type="entry name" value="STIV_B116-like"/>
</dbReference>
<reference evidence="1 2" key="1">
    <citation type="journal article" date="2014" name="Appl. Environ. Microbiol.">
        <title>Profile of Secreted Hydrolases, Associated Proteins, and SlpA in Thermoanaerobacterium saccharolyticum during the Degradation of Hemicellulose.</title>
        <authorList>
            <person name="Currie D.H."/>
            <person name="Guss A.M."/>
            <person name="Herring C.D."/>
            <person name="Giannone R.J."/>
            <person name="Johnson C.M."/>
            <person name="Lankford P.K."/>
            <person name="Brown S.D."/>
            <person name="Hettich R.L."/>
            <person name="Lynd L.R."/>
        </authorList>
    </citation>
    <scope>NUCLEOTIDE SEQUENCE [LARGE SCALE GENOMIC DNA]</scope>
</reference>
<evidence type="ECO:0000313" key="2">
    <source>
        <dbReference type="Proteomes" id="UP000006179"/>
    </source>
</evidence>
<evidence type="ECO:0000313" key="1">
    <source>
        <dbReference type="EMBL" id="AFK87686.1"/>
    </source>
</evidence>
<proteinExistence type="predicted"/>
<protein>
    <submittedName>
        <fullName evidence="1">Uncharacterized protein</fullName>
    </submittedName>
</protein>
<accession>I3VYU1</accession>
<dbReference type="RefSeq" id="YP_006546274.1">
    <property type="nucleotide sequence ID" value="NC_018264.1"/>
</dbReference>
<dbReference type="InterPro" id="IPR037236">
    <property type="entry name" value="STIV_B116-like_sf"/>
</dbReference>
<dbReference type="KEGG" id="vg:13385207"/>
<dbReference type="GeneID" id="13385207"/>
<gene>
    <name evidence="1" type="ORF">Tsac_2833</name>
</gene>
<dbReference type="EMBL" id="CP003186">
    <property type="protein sequence ID" value="AFK87686.1"/>
    <property type="molecule type" value="Genomic_DNA"/>
</dbReference>
<dbReference type="Proteomes" id="UP000006179">
    <property type="component" value="Genome"/>
</dbReference>
<organism evidence="1 2">
    <name type="scientific">Thermoanaerobacterium phage THSA-485A</name>
    <dbReference type="NCBI Taxonomy" id="1126885"/>
    <lineage>
        <taxon>Viruses</taxon>
        <taxon>Duplodnaviria</taxon>
        <taxon>Heunggongvirae</taxon>
        <taxon>Uroviricota</taxon>
        <taxon>Caudoviricetes</taxon>
    </lineage>
</organism>
<dbReference type="Gene3D" id="3.40.50.11170">
    <property type="entry name" value="Uncharacterised protein PF08960, DUF1874"/>
    <property type="match status" value="1"/>
</dbReference>
<name>I3VYU1_9CAUD</name>
<sequence>MFIANAFSLQMLSQFPAHIDIEEVATSAVAKLDLQSAIGHADTAVVLSGILGKDIESNRVNVQLQPGDSLIVAQLMGGRLPEGSTTLPAGFSFKFFKVTVQA</sequence>